<keyword evidence="7" id="KW-1185">Reference proteome</keyword>
<proteinExistence type="predicted"/>
<organism evidence="6 7">
    <name type="scientific">Haloferula rosea</name>
    <dbReference type="NCBI Taxonomy" id="490093"/>
    <lineage>
        <taxon>Bacteria</taxon>
        <taxon>Pseudomonadati</taxon>
        <taxon>Verrucomicrobiota</taxon>
        <taxon>Verrucomicrobiia</taxon>
        <taxon>Verrucomicrobiales</taxon>
        <taxon>Verrucomicrobiaceae</taxon>
        <taxon>Haloferula</taxon>
    </lineage>
</organism>
<evidence type="ECO:0000256" key="2">
    <source>
        <dbReference type="ARBA" id="ARBA00023004"/>
    </source>
</evidence>
<keyword evidence="3" id="KW-0349">Heme</keyword>
<keyword evidence="1 3" id="KW-0479">Metal-binding</keyword>
<dbReference type="GO" id="GO:0009055">
    <property type="term" value="F:electron transfer activity"/>
    <property type="evidence" value="ECO:0007669"/>
    <property type="project" value="InterPro"/>
</dbReference>
<comment type="caution">
    <text evidence="6">The sequence shown here is derived from an EMBL/GenBank/DDBJ whole genome shotgun (WGS) entry which is preliminary data.</text>
</comment>
<evidence type="ECO:0000256" key="4">
    <source>
        <dbReference type="SAM" id="MobiDB-lite"/>
    </source>
</evidence>
<dbReference type="GO" id="GO:0020037">
    <property type="term" value="F:heme binding"/>
    <property type="evidence" value="ECO:0007669"/>
    <property type="project" value="InterPro"/>
</dbReference>
<dbReference type="Pfam" id="PF07635">
    <property type="entry name" value="PSCyt1"/>
    <property type="match status" value="1"/>
</dbReference>
<evidence type="ECO:0000256" key="3">
    <source>
        <dbReference type="PROSITE-ProRule" id="PRU00433"/>
    </source>
</evidence>
<dbReference type="InterPro" id="IPR009056">
    <property type="entry name" value="Cyt_c-like_dom"/>
</dbReference>
<feature type="region of interest" description="Disordered" evidence="4">
    <location>
        <begin position="73"/>
        <end position="92"/>
    </location>
</feature>
<dbReference type="Pfam" id="PF07587">
    <property type="entry name" value="PSD1"/>
    <property type="match status" value="1"/>
</dbReference>
<dbReference type="PANTHER" id="PTHR35889:SF3">
    <property type="entry name" value="F-BOX DOMAIN-CONTAINING PROTEIN"/>
    <property type="match status" value="1"/>
</dbReference>
<dbReference type="InterPro" id="IPR011444">
    <property type="entry name" value="DUF1549"/>
</dbReference>
<dbReference type="InterPro" id="IPR022655">
    <property type="entry name" value="DUF1553"/>
</dbReference>
<evidence type="ECO:0000259" key="5">
    <source>
        <dbReference type="PROSITE" id="PS51007"/>
    </source>
</evidence>
<dbReference type="Pfam" id="PF07583">
    <property type="entry name" value="PSCyt2"/>
    <property type="match status" value="1"/>
</dbReference>
<accession>A0A934VF59</accession>
<sequence length="943" mass="105464">MGTDVLVGEEVDFNRDVRPLLTKNCTTCHGGVKMAGEVSFLYREDVLGKGESGKPVVVPGDPGASEMIRRLLTSDPDDRMPPPDHHPKPLPKEDIETLTRWIEQGAEWGDHWAFEKPTEPELPPVRNSDWPKQKADHFILARLEAEELEPSPEASLAEWLRRASLDLTGLPPTPGDLDSLEQAAATDREAAMEATVDRLLASPAFGERWASMWLDLARYADTTGFEKDPHRDIWPWRDWVIRALNADMPYDEFSTKQLAGDLLPDPGPDDFIATGFHRNTQNNTEGGTDDEEWRMEAVIDRVNTTWTAWNATTFSCVQCHAHPYEPIPHEDYYRFLAFFNNSEDVDINNDFPRTKVADKPEQQAEVVRLERAIRTKRTEINRTAREVAETLGDWRTLTATKTGAHPDTGQLAQNPQGEFISSGTNPTRSHFQIEAEAQPFSAMRIRILPESDDPKKWDEQGAVIGRLVARLVDGEGQAREIAMREVIADFLAGQWDPNESLRGGGAGFGEYPMMKQPRTAWIVPAEPVVPGPDETLVLEIHHSASCNGDNQNTVLRRFTVELTTDPSLVDHVKAEPRAAAWKELDAIKAQYAAIKGRTIPTMQERDTDATRPTRLFIRGNRMSLDEIMEPAIPVLFDGPENPTNRLDMAKWLVGKDNPLAGRVLANRLWAELFGIGIVETLEDFGSSGALPTHPELLDHLALRLRDHHQWHIKPFLKELVLSAAYRQSHKAKPELMAKDPRNQLVARGPRQRLTAEMVRDQALKVSGLLSSKQFGPPVYPPQPDGVWSTVYSGEQWTTSQGEDRYRRGIYTYVRRTAGFPGFLTFDAPSRDLCSARRIATNTPLQALVTLNDPAHIEFAQAFADRIGKAAPDLTGQLIWAYRELTLDQPAPATLDTLIALHGQLVKELTATPEDSTKLAPTPEQAAMVMVANTLLNSDLALNR</sequence>
<dbReference type="PANTHER" id="PTHR35889">
    <property type="entry name" value="CYCLOINULO-OLIGOSACCHARIDE FRUCTANOTRANSFERASE-RELATED"/>
    <property type="match status" value="1"/>
</dbReference>
<feature type="compositionally biased region" description="Basic and acidic residues" evidence="4">
    <location>
        <begin position="76"/>
        <end position="92"/>
    </location>
</feature>
<protein>
    <submittedName>
        <fullName evidence="6">PSD1 domain-containing protein</fullName>
    </submittedName>
</protein>
<dbReference type="InterPro" id="IPR011429">
    <property type="entry name" value="Cyt_c_Planctomycete-type"/>
</dbReference>
<dbReference type="EMBL" id="JAENII010000004">
    <property type="protein sequence ID" value="MBK1826652.1"/>
    <property type="molecule type" value="Genomic_DNA"/>
</dbReference>
<dbReference type="RefSeq" id="WP_234044547.1">
    <property type="nucleotide sequence ID" value="NZ_JAENII010000004.1"/>
</dbReference>
<dbReference type="Proteomes" id="UP000658278">
    <property type="component" value="Unassembled WGS sequence"/>
</dbReference>
<evidence type="ECO:0000313" key="6">
    <source>
        <dbReference type="EMBL" id="MBK1826652.1"/>
    </source>
</evidence>
<feature type="domain" description="Cytochrome c" evidence="5">
    <location>
        <begin position="3"/>
        <end position="106"/>
    </location>
</feature>
<evidence type="ECO:0000313" key="7">
    <source>
        <dbReference type="Proteomes" id="UP000658278"/>
    </source>
</evidence>
<dbReference type="AlphaFoldDB" id="A0A934VF59"/>
<dbReference type="PROSITE" id="PS51007">
    <property type="entry name" value="CYTC"/>
    <property type="match status" value="1"/>
</dbReference>
<gene>
    <name evidence="6" type="ORF">JIN81_06455</name>
</gene>
<reference evidence="6" key="1">
    <citation type="submission" date="2021-01" db="EMBL/GenBank/DDBJ databases">
        <title>Modified the classification status of verrucomicrobia.</title>
        <authorList>
            <person name="Feng X."/>
        </authorList>
    </citation>
    <scope>NUCLEOTIDE SEQUENCE</scope>
    <source>
        <strain evidence="6">KCTC 22201</strain>
    </source>
</reference>
<keyword evidence="2 3" id="KW-0408">Iron</keyword>
<name>A0A934VF59_9BACT</name>
<dbReference type="GO" id="GO:0046872">
    <property type="term" value="F:metal ion binding"/>
    <property type="evidence" value="ECO:0007669"/>
    <property type="project" value="UniProtKB-KW"/>
</dbReference>
<evidence type="ECO:0000256" key="1">
    <source>
        <dbReference type="ARBA" id="ARBA00022723"/>
    </source>
</evidence>